<dbReference type="Proteomes" id="UP000094313">
    <property type="component" value="Chromosome"/>
</dbReference>
<evidence type="ECO:0000259" key="1">
    <source>
        <dbReference type="Pfam" id="PF12146"/>
    </source>
</evidence>
<dbReference type="KEGG" id="psty:BFS30_21500"/>
<sequence length="244" mass="27880">MQKELEQQFFPGSKFQKDYHFEFPEPFTELNFRTKDGYKLNGLLFKSRQTNGLIFYLHGSNGALDVWAKIAPFYTNLDYDIFILDYRGYGKSEGKVSSESELTDDIQTVYDNLRKIYSEHRIIVMGQSIGTGPAAILAANNNPKALVLQAPYYSLSDWISNVAPGTDSSNMNYQFNTFEFLQKIKVPVTIFHGDADNAVYVGSSEKLSRFLKKGDQLFILKGEGHTNFTSNTEYLEKMKTILKY</sequence>
<evidence type="ECO:0000313" key="2">
    <source>
        <dbReference type="EMBL" id="AOM80940.1"/>
    </source>
</evidence>
<name>A0A1D7QQI6_9SPHI</name>
<dbReference type="InterPro" id="IPR029058">
    <property type="entry name" value="AB_hydrolase_fold"/>
</dbReference>
<dbReference type="InterPro" id="IPR022742">
    <property type="entry name" value="Hydrolase_4"/>
</dbReference>
<dbReference type="PANTHER" id="PTHR12277">
    <property type="entry name" value="ALPHA/BETA HYDROLASE DOMAIN-CONTAINING PROTEIN"/>
    <property type="match status" value="1"/>
</dbReference>
<evidence type="ECO:0000313" key="3">
    <source>
        <dbReference type="Proteomes" id="UP000094313"/>
    </source>
</evidence>
<reference evidence="2 3" key="1">
    <citation type="submission" date="2016-08" db="EMBL/GenBank/DDBJ databases">
        <authorList>
            <person name="Seilhamer J.J."/>
        </authorList>
    </citation>
    <scope>NUCLEOTIDE SEQUENCE [LARGE SCALE GENOMIC DNA]</scope>
    <source>
        <strain evidence="2 3">DX4</strain>
    </source>
</reference>
<keyword evidence="3" id="KW-1185">Reference proteome</keyword>
<dbReference type="AlphaFoldDB" id="A0A1D7QQI6"/>
<protein>
    <recommendedName>
        <fullName evidence="1">Serine aminopeptidase S33 domain-containing protein</fullName>
    </recommendedName>
</protein>
<proteinExistence type="predicted"/>
<dbReference type="Gene3D" id="3.40.50.1820">
    <property type="entry name" value="alpha/beta hydrolase"/>
    <property type="match status" value="2"/>
</dbReference>
<accession>A0A1D7QQI6</accession>
<organism evidence="2 3">
    <name type="scientific">Pedobacter steynii</name>
    <dbReference type="NCBI Taxonomy" id="430522"/>
    <lineage>
        <taxon>Bacteria</taxon>
        <taxon>Pseudomonadati</taxon>
        <taxon>Bacteroidota</taxon>
        <taxon>Sphingobacteriia</taxon>
        <taxon>Sphingobacteriales</taxon>
        <taxon>Sphingobacteriaceae</taxon>
        <taxon>Pedobacter</taxon>
    </lineage>
</organism>
<dbReference type="SUPFAM" id="SSF53474">
    <property type="entry name" value="alpha/beta-Hydrolases"/>
    <property type="match status" value="1"/>
</dbReference>
<gene>
    <name evidence="2" type="ORF">BFS30_21500</name>
</gene>
<dbReference type="Pfam" id="PF12146">
    <property type="entry name" value="Hydrolase_4"/>
    <property type="match status" value="1"/>
</dbReference>
<feature type="domain" description="Serine aminopeptidase S33" evidence="1">
    <location>
        <begin position="50"/>
        <end position="156"/>
    </location>
</feature>
<dbReference type="EMBL" id="CP017141">
    <property type="protein sequence ID" value="AOM80940.1"/>
    <property type="molecule type" value="Genomic_DNA"/>
</dbReference>
<dbReference type="PANTHER" id="PTHR12277:SF81">
    <property type="entry name" value="PROTEIN ABHD13"/>
    <property type="match status" value="1"/>
</dbReference>